<reference evidence="1" key="1">
    <citation type="submission" date="2023-04" db="EMBL/GenBank/DDBJ databases">
        <title>Draft Genome sequencing of Naganishia species isolated from polar environments using Oxford Nanopore Technology.</title>
        <authorList>
            <person name="Leo P."/>
            <person name="Venkateswaran K."/>
        </authorList>
    </citation>
    <scope>NUCLEOTIDE SEQUENCE</scope>
    <source>
        <strain evidence="1">MNA-CCFEE 5423</strain>
    </source>
</reference>
<sequence>MVIRKRKGSEEKEEEEEDDDFESGDEDVQPSSKRAKTGTQSGNDTAAEIRKLGALQDAHHDKLRRKLNNGGSTEGGLIRGIYLENFLCHTRLSFTFGPNMNFIIGHNGSGKSAVLTGLVVVLGGKSNSTGRANGVKDFVKSGTDKALIRVTIRNDGSDSFKQDEFGDSIDIERTITKEGQTQYKIKGHGGRKALTGKQARLMLRQILDHYEIQVDNPMTVLNQDQSRHFLANADESKKYALFMEGTQLKQLADAYTESEKLLRQMKENITSIENNIPTLKEDAVKWSKELKSMENATAMKARVLVIKEDLAWAYPVQKKKELEVAEKEMAREQKRLEAANEKVEEAQAKEAEHNTAMLAEEEERVRIQAEVEEFSRSIADMDQTYKEGAKKIRETETNLRNLNGEIKLQQSLIKTLEDKQEEEMRKNGHDELQKRRHDLMHKKAGHQAMLEKIEREIPIIETTLKEIYERRSRIQQHMNELQEDRQEAQSRVQQLDSQLNALRQRQGGGDPLSAFGRNIRAVYHAIEKAHWVHSKPIGPLGTHVSIKQGEAPYQRLLDTMLSGTLTSWAVRDGHDKRTLLGIFQQCIARSGTTFFNNGRETKQAPTIIEHAGELFDYTNGDFRHMHPTVLSKLEINSEEVVRLLINSNNIESIFCAPTRREADDVAKNFHRPGRTVQVWAADMFRVNSTRSLQQVHAEAQATFRTRSQEFEAKRGELQAVEAQFRDAEKKLKKLQDGQVRADKEISKLEGGLEQAVPADLSVFEEGIQEQRDKQTSLVEQLVLLEEELNVEKAALEPARLDREKARAEIVAQRERMEIIDNRVAQAERIRKQAESDKAHYVKKKNQIAAKVEELVTKIDFLKAEYETWRDTAMRFTEGAERTPEKTSETLKAELTSAENALTKSSQRHRYSLEHVERMVNNATAAFEAAEEKAAELRKLHTELDAANKRRKKQWAIMREDFSAIVKVNFHKYCARRNFTGEVDFFHHEGKLKMKVQTEEIISRDGTRPTMNKHNSKDPRALSGGETSFATICLLLSIWECVACPLRCLDEFDVFMDAHNRKLAMSLLMEAAKFQTDRQYILITPQDMAGVSFGPGVKAHKMPDPERGVGRQARLDFPAAT</sequence>
<evidence type="ECO:0000313" key="2">
    <source>
        <dbReference type="Proteomes" id="UP001227268"/>
    </source>
</evidence>
<dbReference type="Proteomes" id="UP001227268">
    <property type="component" value="Unassembled WGS sequence"/>
</dbReference>
<dbReference type="EMBL" id="JASBWT010000003">
    <property type="protein sequence ID" value="KAJ9106077.1"/>
    <property type="molecule type" value="Genomic_DNA"/>
</dbReference>
<accession>A0ACC2W4R7</accession>
<keyword evidence="2" id="KW-1185">Reference proteome</keyword>
<comment type="caution">
    <text evidence="1">The sequence shown here is derived from an EMBL/GenBank/DDBJ whole genome shotgun (WGS) entry which is preliminary data.</text>
</comment>
<proteinExistence type="predicted"/>
<name>A0ACC2W4R7_9TREE</name>
<protein>
    <submittedName>
        <fullName evidence="1">Uncharacterized protein</fullName>
    </submittedName>
</protein>
<evidence type="ECO:0000313" key="1">
    <source>
        <dbReference type="EMBL" id="KAJ9106077.1"/>
    </source>
</evidence>
<organism evidence="1 2">
    <name type="scientific">Naganishia friedmannii</name>
    <dbReference type="NCBI Taxonomy" id="89922"/>
    <lineage>
        <taxon>Eukaryota</taxon>
        <taxon>Fungi</taxon>
        <taxon>Dikarya</taxon>
        <taxon>Basidiomycota</taxon>
        <taxon>Agaricomycotina</taxon>
        <taxon>Tremellomycetes</taxon>
        <taxon>Filobasidiales</taxon>
        <taxon>Filobasidiaceae</taxon>
        <taxon>Naganishia</taxon>
    </lineage>
</organism>
<gene>
    <name evidence="1" type="ORF">QFC21_001216</name>
</gene>